<comment type="caution">
    <text evidence="1">The sequence shown here is derived from an EMBL/GenBank/DDBJ whole genome shotgun (WGS) entry which is preliminary data.</text>
</comment>
<evidence type="ECO:0000313" key="2">
    <source>
        <dbReference type="Proteomes" id="UP000574332"/>
    </source>
</evidence>
<dbReference type="InterPro" id="IPR046138">
    <property type="entry name" value="DUF6140"/>
</dbReference>
<dbReference type="Proteomes" id="UP000574332">
    <property type="component" value="Unassembled WGS sequence"/>
</dbReference>
<proteinExistence type="predicted"/>
<sequence>MAKYRITVKMHKNANGMVIDKGMSVEMVTMAPNLMSGPAAVQLNAIFKGVYGVDLKAMNALSVGYLDVKRIG</sequence>
<dbReference type="RefSeq" id="WP_179399827.1">
    <property type="nucleotide sequence ID" value="NZ_JACCCY010000003.1"/>
</dbReference>
<gene>
    <name evidence="1" type="ORF">F5613_002347</name>
</gene>
<organism evidence="1 2">
    <name type="scientific">Macellibacteroides fermentans</name>
    <dbReference type="NCBI Taxonomy" id="879969"/>
    <lineage>
        <taxon>Bacteria</taxon>
        <taxon>Pseudomonadati</taxon>
        <taxon>Bacteroidota</taxon>
        <taxon>Bacteroidia</taxon>
        <taxon>Bacteroidales</taxon>
        <taxon>Porphyromonadaceae</taxon>
        <taxon>Macellibacteroides</taxon>
    </lineage>
</organism>
<reference evidence="1 2" key="1">
    <citation type="submission" date="2020-07" db="EMBL/GenBank/DDBJ databases">
        <title>Genomic Encyclopedia of Type Strains, Phase IV (KMG-IV): sequencing the most valuable type-strain genomes for metagenomic binning, comparative biology and taxonomic classification.</title>
        <authorList>
            <person name="Goeker M."/>
        </authorList>
    </citation>
    <scope>NUCLEOTIDE SEQUENCE [LARGE SCALE GENOMIC DNA]</scope>
    <source>
        <strain evidence="1 2">DSM 23697</strain>
    </source>
</reference>
<dbReference type="EMBL" id="JACCCY010000003">
    <property type="protein sequence ID" value="NYI50217.1"/>
    <property type="molecule type" value="Genomic_DNA"/>
</dbReference>
<evidence type="ECO:0000313" key="1">
    <source>
        <dbReference type="EMBL" id="NYI50217.1"/>
    </source>
</evidence>
<protein>
    <submittedName>
        <fullName evidence="1">Uncharacterized protein</fullName>
    </submittedName>
</protein>
<name>A0A8E1ZYZ8_9PORP</name>
<dbReference type="Pfam" id="PF19637">
    <property type="entry name" value="DUF6140"/>
    <property type="match status" value="1"/>
</dbReference>
<keyword evidence="2" id="KW-1185">Reference proteome</keyword>
<accession>A0A8E1ZYZ8</accession>
<dbReference type="AlphaFoldDB" id="A0A8E1ZYZ8"/>